<dbReference type="AlphaFoldDB" id="A0A1T1AWX9"/>
<dbReference type="InterPro" id="IPR029471">
    <property type="entry name" value="HNH_5"/>
</dbReference>
<sequence length="261" mass="29793">MRCLFCKQDSSGSKSVEHVVPESLWNTQHILPRGVVCDSCNNYFARKVEKPFLDSQAISRLRFTQVIPNKRGRVPPSEAILLPGFPVVAYREASTPYTLSLQTSPEALKHIANNKKGTLLLPINAKPPASRTVSRFLAKMAIEAMALRLLEQPDGISYLIDEPQLDPLRNFARRGQPQEWPHHARRIYDADRELLDLDGHSYQTVHEFDYLVTEKQEWYFIFALFGLELAINIGGPEVDGYMEWLRENKERSPLYSGKNAP</sequence>
<dbReference type="Pfam" id="PF14279">
    <property type="entry name" value="HNH_5"/>
    <property type="match status" value="1"/>
</dbReference>
<comment type="caution">
    <text evidence="2">The sequence shown here is derived from an EMBL/GenBank/DDBJ whole genome shotgun (WGS) entry which is preliminary data.</text>
</comment>
<name>A0A1T1AWX9_RHOFE</name>
<evidence type="ECO:0000313" key="2">
    <source>
        <dbReference type="EMBL" id="OOV08468.1"/>
    </source>
</evidence>
<accession>A0A1T1AWX9</accession>
<dbReference type="Proteomes" id="UP000190750">
    <property type="component" value="Unassembled WGS sequence"/>
</dbReference>
<protein>
    <recommendedName>
        <fullName evidence="1">HNH endonuclease 5 domain-containing protein</fullName>
    </recommendedName>
</protein>
<feature type="domain" description="HNH endonuclease 5" evidence="1">
    <location>
        <begin position="3"/>
        <end position="53"/>
    </location>
</feature>
<evidence type="ECO:0000313" key="3">
    <source>
        <dbReference type="Proteomes" id="UP000190750"/>
    </source>
</evidence>
<dbReference type="EMBL" id="MTJN01000002">
    <property type="protein sequence ID" value="OOV08468.1"/>
    <property type="molecule type" value="Genomic_DNA"/>
</dbReference>
<evidence type="ECO:0000259" key="1">
    <source>
        <dbReference type="Pfam" id="PF14279"/>
    </source>
</evidence>
<proteinExistence type="predicted"/>
<gene>
    <name evidence="2" type="ORF">RF819_18780</name>
</gene>
<organism evidence="2 3">
    <name type="scientific">Rhodoferax fermentans</name>
    <dbReference type="NCBI Taxonomy" id="28066"/>
    <lineage>
        <taxon>Bacteria</taxon>
        <taxon>Pseudomonadati</taxon>
        <taxon>Pseudomonadota</taxon>
        <taxon>Betaproteobacteria</taxon>
        <taxon>Burkholderiales</taxon>
        <taxon>Comamonadaceae</taxon>
        <taxon>Rhodoferax</taxon>
    </lineage>
</organism>
<keyword evidence="3" id="KW-1185">Reference proteome</keyword>
<reference evidence="2 3" key="1">
    <citation type="submission" date="2017-01" db="EMBL/GenBank/DDBJ databases">
        <title>Genome sequencing of Rhodoferax fermentans JCM 7819.</title>
        <authorList>
            <person name="Kim Y.J."/>
            <person name="Farh M.E.-A."/>
            <person name="Yang D.-C."/>
        </authorList>
    </citation>
    <scope>NUCLEOTIDE SEQUENCE [LARGE SCALE GENOMIC DNA]</scope>
    <source>
        <strain evidence="2 3">JCM 7819</strain>
    </source>
</reference>
<dbReference type="RefSeq" id="WP_078366350.1">
    <property type="nucleotide sequence ID" value="NZ_MTJN01000002.1"/>
</dbReference>
<dbReference type="STRING" id="28066.RF819_18780"/>